<accession>A0A8J2JMI4</accession>
<organism evidence="3 4">
    <name type="scientific">Allacma fusca</name>
    <dbReference type="NCBI Taxonomy" id="39272"/>
    <lineage>
        <taxon>Eukaryota</taxon>
        <taxon>Metazoa</taxon>
        <taxon>Ecdysozoa</taxon>
        <taxon>Arthropoda</taxon>
        <taxon>Hexapoda</taxon>
        <taxon>Collembola</taxon>
        <taxon>Symphypleona</taxon>
        <taxon>Sminthuridae</taxon>
        <taxon>Allacma</taxon>
    </lineage>
</organism>
<proteinExistence type="predicted"/>
<dbReference type="AlphaFoldDB" id="A0A8J2JMI4"/>
<sequence>MSVRGAILWMTTSGLVWTLFICEGKNGFPTDSPLDLNTLPEDGYYNCGNAGKISDVVISNCNQLPCVFYIEDEVTLEYAFIATEDVQRLNWDLNFIDTKTGEVYNIRHSKSTSRVDAGVKYESFTRFLVNSSFPEGKGLLMEILRSFEQSQICARLPVVIISGTSTTAETTEASENTPTTTTDISDLPTTTIQPPEFSTACPKFNCEDEGIFPDPCDCSVYHTCQHYINGTFWDIELRCPEPLVWCEDIVNCAYSSTCPC</sequence>
<name>A0A8J2JMI4_9HEXA</name>
<keyword evidence="4" id="KW-1185">Reference proteome</keyword>
<feature type="signal peptide" evidence="1">
    <location>
        <begin position="1"/>
        <end position="27"/>
    </location>
</feature>
<dbReference type="InterPro" id="IPR002557">
    <property type="entry name" value="Chitin-bd_dom"/>
</dbReference>
<dbReference type="OrthoDB" id="6597859at2759"/>
<protein>
    <recommendedName>
        <fullName evidence="2">Chitin-binding type-2 domain-containing protein</fullName>
    </recommendedName>
</protein>
<dbReference type="SMART" id="SM00494">
    <property type="entry name" value="ChtBD2"/>
    <property type="match status" value="1"/>
</dbReference>
<evidence type="ECO:0000313" key="4">
    <source>
        <dbReference type="Proteomes" id="UP000708208"/>
    </source>
</evidence>
<dbReference type="GO" id="GO:0008061">
    <property type="term" value="F:chitin binding"/>
    <property type="evidence" value="ECO:0007669"/>
    <property type="project" value="InterPro"/>
</dbReference>
<evidence type="ECO:0000259" key="2">
    <source>
        <dbReference type="SMART" id="SM00494"/>
    </source>
</evidence>
<dbReference type="Proteomes" id="UP000708208">
    <property type="component" value="Unassembled WGS sequence"/>
</dbReference>
<keyword evidence="1" id="KW-0732">Signal</keyword>
<evidence type="ECO:0000313" key="3">
    <source>
        <dbReference type="EMBL" id="CAG7722427.1"/>
    </source>
</evidence>
<feature type="domain" description="Chitin-binding type-2" evidence="2">
    <location>
        <begin position="204"/>
        <end position="260"/>
    </location>
</feature>
<reference evidence="3" key="1">
    <citation type="submission" date="2021-06" db="EMBL/GenBank/DDBJ databases">
        <authorList>
            <person name="Hodson N. C."/>
            <person name="Mongue J. A."/>
            <person name="Jaron S. K."/>
        </authorList>
    </citation>
    <scope>NUCLEOTIDE SEQUENCE</scope>
</reference>
<comment type="caution">
    <text evidence="3">The sequence shown here is derived from an EMBL/GenBank/DDBJ whole genome shotgun (WGS) entry which is preliminary data.</text>
</comment>
<dbReference type="GO" id="GO:0005576">
    <property type="term" value="C:extracellular region"/>
    <property type="evidence" value="ECO:0007669"/>
    <property type="project" value="InterPro"/>
</dbReference>
<dbReference type="EMBL" id="CAJVCH010089193">
    <property type="protein sequence ID" value="CAG7722427.1"/>
    <property type="molecule type" value="Genomic_DNA"/>
</dbReference>
<gene>
    <name evidence="3" type="ORF">AFUS01_LOCUS11559</name>
</gene>
<feature type="chain" id="PRO_5035170704" description="Chitin-binding type-2 domain-containing protein" evidence="1">
    <location>
        <begin position="28"/>
        <end position="260"/>
    </location>
</feature>
<evidence type="ECO:0000256" key="1">
    <source>
        <dbReference type="SAM" id="SignalP"/>
    </source>
</evidence>